<feature type="region of interest" description="Disordered" evidence="1">
    <location>
        <begin position="511"/>
        <end position="557"/>
    </location>
</feature>
<dbReference type="Proteomes" id="UP001231518">
    <property type="component" value="Chromosome 9"/>
</dbReference>
<feature type="compositionally biased region" description="Basic and acidic residues" evidence="1">
    <location>
        <begin position="608"/>
        <end position="617"/>
    </location>
</feature>
<feature type="region of interest" description="Disordered" evidence="1">
    <location>
        <begin position="584"/>
        <end position="617"/>
    </location>
</feature>
<evidence type="ECO:0000313" key="3">
    <source>
        <dbReference type="Proteomes" id="UP001231518"/>
    </source>
</evidence>
<gene>
    <name evidence="2" type="ORF">PYW07_017365</name>
</gene>
<feature type="compositionally biased region" description="Polar residues" evidence="1">
    <location>
        <begin position="595"/>
        <end position="605"/>
    </location>
</feature>
<name>A0AAD7YXY6_MYTSE</name>
<sequence length="665" mass="75275">MLQHQQFIDKLLFTDYKVEPVYVDDYRVPPTAIEGLRFLYKMFNLRKTGVILNDPDRHGRNNSACLFIRAIRPFLHRPILILCQEGREQGWLDRYDTWCSNMLNDLAVETENPYIKKKMVIINTMVNLHKFCEREWSVIMVDGDEVSTPNPILKLPFKTCFKVWVTEVNMKDNLDRFEEAYKWIFPREIFDKHFFIPKPGNTVDSIEKSILLDAFFEELVHQPDPSSSSDEDNEPECTTVSTYFSAGRNSSVVLGNTTIRLAPKVTPMVVGDTTITRATVDPGLGTSRMIGDTTITSTCVASTSTAFKTVREPRITPSTDYDMSVCDTSITATNLPPPTSTPTKAPPPTVMISRKNKDATGTKIKRSKPRIDSEHTPTKLFESPIAVLAKLLEESPSDPGEDGSNRIDYCIENFSKMNGNDNGLTQSNMESIKDEIKTDKIIEIIELTEKPDLASQDLGDKLVEMDTLVFGHDTLISQVIEDDAPGKGKNTATDKKEIEPHTILTCKPVAERTTHKRSFTDNKSSTSPIAYKNANPPENTEKRNGRKRIKGRSWVSSDESDEDVIEIDLDELNRDMRALVTRDKPDRVTKRQKTADNNYNNQTPTPEGIKDKFNGHNKETSYVGNKITEQIVNSLKRNNIDVQMKECEQTGSKKKLKGSLLDRLF</sequence>
<evidence type="ECO:0000313" key="2">
    <source>
        <dbReference type="EMBL" id="KAJ8730327.1"/>
    </source>
</evidence>
<dbReference type="EMBL" id="JARGEI010000006">
    <property type="protein sequence ID" value="KAJ8730327.1"/>
    <property type="molecule type" value="Genomic_DNA"/>
</dbReference>
<feature type="region of interest" description="Disordered" evidence="1">
    <location>
        <begin position="330"/>
        <end position="353"/>
    </location>
</feature>
<comment type="caution">
    <text evidence="2">The sequence shown here is derived from an EMBL/GenBank/DDBJ whole genome shotgun (WGS) entry which is preliminary data.</text>
</comment>
<evidence type="ECO:0000256" key="1">
    <source>
        <dbReference type="SAM" id="MobiDB-lite"/>
    </source>
</evidence>
<accession>A0AAD7YXY6</accession>
<reference evidence="2" key="1">
    <citation type="submission" date="2023-03" db="EMBL/GenBank/DDBJ databases">
        <title>Chromosome-level genomes of two armyworms, Mythimna separata and Mythimna loreyi, provide insights into the biosynthesis and reception of sex pheromones.</title>
        <authorList>
            <person name="Zhao H."/>
        </authorList>
    </citation>
    <scope>NUCLEOTIDE SEQUENCE</scope>
    <source>
        <strain evidence="2">BeijingLab</strain>
        <tissue evidence="2">Pupa</tissue>
    </source>
</reference>
<keyword evidence="3" id="KW-1185">Reference proteome</keyword>
<organism evidence="2 3">
    <name type="scientific">Mythimna separata</name>
    <name type="common">Oriental armyworm</name>
    <name type="synonym">Pseudaletia separata</name>
    <dbReference type="NCBI Taxonomy" id="271217"/>
    <lineage>
        <taxon>Eukaryota</taxon>
        <taxon>Metazoa</taxon>
        <taxon>Ecdysozoa</taxon>
        <taxon>Arthropoda</taxon>
        <taxon>Hexapoda</taxon>
        <taxon>Insecta</taxon>
        <taxon>Pterygota</taxon>
        <taxon>Neoptera</taxon>
        <taxon>Endopterygota</taxon>
        <taxon>Lepidoptera</taxon>
        <taxon>Glossata</taxon>
        <taxon>Ditrysia</taxon>
        <taxon>Noctuoidea</taxon>
        <taxon>Noctuidae</taxon>
        <taxon>Noctuinae</taxon>
        <taxon>Hadenini</taxon>
        <taxon>Mythimna</taxon>
    </lineage>
</organism>
<feature type="compositionally biased region" description="Pro residues" evidence="1">
    <location>
        <begin position="335"/>
        <end position="349"/>
    </location>
</feature>
<dbReference type="AlphaFoldDB" id="A0AAD7YXY6"/>
<proteinExistence type="predicted"/>
<protein>
    <submittedName>
        <fullName evidence="2">Uncharacterized protein</fullName>
    </submittedName>
</protein>